<dbReference type="Proteomes" id="UP000580568">
    <property type="component" value="Unassembled WGS sequence"/>
</dbReference>
<evidence type="ECO:0000256" key="2">
    <source>
        <dbReference type="ARBA" id="ARBA00022692"/>
    </source>
</evidence>
<feature type="transmembrane region" description="Helical" evidence="5">
    <location>
        <begin position="71"/>
        <end position="92"/>
    </location>
</feature>
<proteinExistence type="predicted"/>
<gene>
    <name evidence="7" type="ORF">bsdtw1_00238</name>
</gene>
<evidence type="ECO:0000256" key="3">
    <source>
        <dbReference type="ARBA" id="ARBA00022989"/>
    </source>
</evidence>
<organism evidence="7 8">
    <name type="scientific">Clostridium fungisolvens</name>
    <dbReference type="NCBI Taxonomy" id="1604897"/>
    <lineage>
        <taxon>Bacteria</taxon>
        <taxon>Bacillati</taxon>
        <taxon>Bacillota</taxon>
        <taxon>Clostridia</taxon>
        <taxon>Eubacteriales</taxon>
        <taxon>Clostridiaceae</taxon>
        <taxon>Clostridium</taxon>
    </lineage>
</organism>
<evidence type="ECO:0000313" key="7">
    <source>
        <dbReference type="EMBL" id="GFP74193.1"/>
    </source>
</evidence>
<keyword evidence="3 5" id="KW-1133">Transmembrane helix</keyword>
<feature type="domain" description="O-antigen ligase-related" evidence="6">
    <location>
        <begin position="200"/>
        <end position="343"/>
    </location>
</feature>
<feature type="transmembrane region" description="Helical" evidence="5">
    <location>
        <begin position="364"/>
        <end position="380"/>
    </location>
</feature>
<feature type="transmembrane region" description="Helical" evidence="5">
    <location>
        <begin position="245"/>
        <end position="263"/>
    </location>
</feature>
<evidence type="ECO:0000256" key="4">
    <source>
        <dbReference type="ARBA" id="ARBA00023136"/>
    </source>
</evidence>
<dbReference type="GO" id="GO:0016020">
    <property type="term" value="C:membrane"/>
    <property type="evidence" value="ECO:0007669"/>
    <property type="project" value="UniProtKB-SubCell"/>
</dbReference>
<dbReference type="RefSeq" id="WP_183275769.1">
    <property type="nucleotide sequence ID" value="NZ_BLZR01000001.1"/>
</dbReference>
<reference evidence="7 8" key="1">
    <citation type="submission" date="2020-07" db="EMBL/GenBank/DDBJ databases">
        <title>A new beta-1,3-glucan-decomposing anaerobic bacterium isolated from anoxic soil subjected to biological soil disinfestation.</title>
        <authorList>
            <person name="Ueki A."/>
            <person name="Tonouchi A."/>
        </authorList>
    </citation>
    <scope>NUCLEOTIDE SEQUENCE [LARGE SCALE GENOMIC DNA]</scope>
    <source>
        <strain evidence="7 8">TW1</strain>
    </source>
</reference>
<dbReference type="Pfam" id="PF04932">
    <property type="entry name" value="Wzy_C"/>
    <property type="match status" value="1"/>
</dbReference>
<comment type="caution">
    <text evidence="7">The sequence shown here is derived from an EMBL/GenBank/DDBJ whole genome shotgun (WGS) entry which is preliminary data.</text>
</comment>
<dbReference type="PANTHER" id="PTHR37422">
    <property type="entry name" value="TEICHURONIC ACID BIOSYNTHESIS PROTEIN TUAE"/>
    <property type="match status" value="1"/>
</dbReference>
<evidence type="ECO:0000259" key="6">
    <source>
        <dbReference type="Pfam" id="PF04932"/>
    </source>
</evidence>
<keyword evidence="2 5" id="KW-0812">Transmembrane</keyword>
<sequence>MIKDVIIFVLPFLIPYTVIGFEAGNILLPLVAILYIAIYVKKVTLNRNIIIALGILFLLAVISLVSNFNFLALGGVSLYLSPILYYVIYCSLKEDKRKDDIMKYTVYIMAIASFLSVVYKSMYLNQRVFGLFGYANTFALALLVLIHINNIRKEDFYKITIDIIFITSIFFTGSRNTFLWLVICSVVIAVSKRQIKPIINILMGLMVYILISTISIAGLLLAPILIYIYESIAKGTSKGYKKRKIIFALVIIITAFIVILVTGSSNSIERIRNISFINRSIQEILIIFGDTIKDIEKIPFGHGINTFSKLQYYFQSAYYSVKYVHNSILQIAFDIGIFAVIPFLYLIFYVVIKICKNFNDKNKAINVLNLSILLIIFFHSLLDFDFSFSSIFALYMLPFSVLLDSNKEFYLRKKSIVSAICGMFIFLSVILYNEGTLKLGKYMINSSNYETGRSIISTVLLRDSRYYQLMSDSYRDQYSEIHDPDMLKKMEDNLGAAIRYDGEDLNLKWNMAYVKGKQGKYEDAISIWNNIISVEKYNPKVYKTYYNYLTDLEENSSKSFTKQIERIKQKHDEAYLSLNPRSKYVRHQLKKSFNETLEMDIKD</sequence>
<feature type="transmembrane region" description="Helical" evidence="5">
    <location>
        <begin position="163"/>
        <end position="189"/>
    </location>
</feature>
<evidence type="ECO:0000256" key="5">
    <source>
        <dbReference type="SAM" id="Phobius"/>
    </source>
</evidence>
<feature type="transmembrane region" description="Helical" evidence="5">
    <location>
        <begin position="386"/>
        <end position="403"/>
    </location>
</feature>
<feature type="transmembrane region" description="Helical" evidence="5">
    <location>
        <begin position="128"/>
        <end position="151"/>
    </location>
</feature>
<dbReference type="InterPro" id="IPR011990">
    <property type="entry name" value="TPR-like_helical_dom_sf"/>
</dbReference>
<protein>
    <recommendedName>
        <fullName evidence="6">O-antigen ligase-related domain-containing protein</fullName>
    </recommendedName>
</protein>
<dbReference type="PANTHER" id="PTHR37422:SF13">
    <property type="entry name" value="LIPOPOLYSACCHARIDE BIOSYNTHESIS PROTEIN PA4999-RELATED"/>
    <property type="match status" value="1"/>
</dbReference>
<feature type="transmembrane region" description="Helical" evidence="5">
    <location>
        <begin position="104"/>
        <end position="122"/>
    </location>
</feature>
<dbReference type="InterPro" id="IPR007016">
    <property type="entry name" value="O-antigen_ligase-rel_domated"/>
</dbReference>
<keyword evidence="4 5" id="KW-0472">Membrane</keyword>
<keyword evidence="8" id="KW-1185">Reference proteome</keyword>
<dbReference type="SUPFAM" id="SSF48452">
    <property type="entry name" value="TPR-like"/>
    <property type="match status" value="1"/>
</dbReference>
<feature type="transmembrane region" description="Helical" evidence="5">
    <location>
        <begin position="201"/>
        <end position="229"/>
    </location>
</feature>
<dbReference type="InterPro" id="IPR051533">
    <property type="entry name" value="WaaL-like"/>
</dbReference>
<name>A0A6V8SH39_9CLOT</name>
<feature type="transmembrane region" description="Helical" evidence="5">
    <location>
        <begin position="49"/>
        <end position="65"/>
    </location>
</feature>
<evidence type="ECO:0000313" key="8">
    <source>
        <dbReference type="Proteomes" id="UP000580568"/>
    </source>
</evidence>
<evidence type="ECO:0000256" key="1">
    <source>
        <dbReference type="ARBA" id="ARBA00004141"/>
    </source>
</evidence>
<comment type="subcellular location">
    <subcellularLocation>
        <location evidence="1">Membrane</location>
        <topology evidence="1">Multi-pass membrane protein</topology>
    </subcellularLocation>
</comment>
<dbReference type="EMBL" id="BLZR01000001">
    <property type="protein sequence ID" value="GFP74193.1"/>
    <property type="molecule type" value="Genomic_DNA"/>
</dbReference>
<dbReference type="AlphaFoldDB" id="A0A6V8SH39"/>
<feature type="transmembrane region" description="Helical" evidence="5">
    <location>
        <begin position="328"/>
        <end position="352"/>
    </location>
</feature>
<feature type="transmembrane region" description="Helical" evidence="5">
    <location>
        <begin position="6"/>
        <end position="37"/>
    </location>
</feature>
<accession>A0A6V8SH39</accession>
<feature type="transmembrane region" description="Helical" evidence="5">
    <location>
        <begin position="415"/>
        <end position="432"/>
    </location>
</feature>